<dbReference type="PANTHER" id="PTHR31616:SF0">
    <property type="entry name" value="GLUCAN 1,4-ALPHA-GLUCOSIDASE"/>
    <property type="match status" value="1"/>
</dbReference>
<dbReference type="Pfam" id="PF00723">
    <property type="entry name" value="Glyco_hydro_15"/>
    <property type="match status" value="1"/>
</dbReference>
<feature type="domain" description="GH15-like" evidence="1">
    <location>
        <begin position="238"/>
        <end position="606"/>
    </location>
</feature>
<proteinExistence type="predicted"/>
<name>A0ABV1P216_9ACTN</name>
<dbReference type="SUPFAM" id="SSF48208">
    <property type="entry name" value="Six-hairpin glycosidases"/>
    <property type="match status" value="1"/>
</dbReference>
<dbReference type="InterPro" id="IPR045582">
    <property type="entry name" value="Trehalase-like_N"/>
</dbReference>
<dbReference type="PANTHER" id="PTHR31616">
    <property type="entry name" value="TREHALASE"/>
    <property type="match status" value="1"/>
</dbReference>
<evidence type="ECO:0000313" key="3">
    <source>
        <dbReference type="EMBL" id="MEQ7848772.1"/>
    </source>
</evidence>
<comment type="caution">
    <text evidence="3">The sequence shown here is derived from an EMBL/GenBank/DDBJ whole genome shotgun (WGS) entry which is preliminary data.</text>
</comment>
<evidence type="ECO:0000259" key="2">
    <source>
        <dbReference type="Pfam" id="PF19291"/>
    </source>
</evidence>
<gene>
    <name evidence="3" type="ORF">V6R90_15930</name>
</gene>
<dbReference type="InterPro" id="IPR008928">
    <property type="entry name" value="6-hairpin_glycosidase_sf"/>
</dbReference>
<dbReference type="RefSeq" id="WP_193661140.1">
    <property type="nucleotide sequence ID" value="NZ_BAAAMM010000001.1"/>
</dbReference>
<dbReference type="EMBL" id="JBEGDP010000021">
    <property type="protein sequence ID" value="MEQ7848772.1"/>
    <property type="molecule type" value="Genomic_DNA"/>
</dbReference>
<organism evidence="3 4">
    <name type="scientific">Nocardioides kribbensis</name>
    <dbReference type="NCBI Taxonomy" id="305517"/>
    <lineage>
        <taxon>Bacteria</taxon>
        <taxon>Bacillati</taxon>
        <taxon>Actinomycetota</taxon>
        <taxon>Actinomycetes</taxon>
        <taxon>Propionibacteriales</taxon>
        <taxon>Nocardioidaceae</taxon>
        <taxon>Nocardioides</taxon>
    </lineage>
</organism>
<dbReference type="InterPro" id="IPR012341">
    <property type="entry name" value="6hp_glycosidase-like_sf"/>
</dbReference>
<sequence>MAEVPHGGGPADAEGFVAISDHGLIGDLRSCALVGTDATIDWFCPRRFDSASVFGALLDPGKGGAWRMEPVDGATTTHQFYLPDSTILVTRFLTEQGVTEVHDFMPVVRPHDPDHRQRVVRRVACVRGATRIRMEMAPRFDYGRVVPEVEETDGGVLLTGADLRLGVTSTAPLTTDEGCVRADLTLEGGEEALFVLHVLDDDQDLPTGDCDDTAALFDATARFWRDWLSQSTYTGRWREMVDRSALTLKLLTHEPTGAIIAAPTTSLPEKIGGERNWDYRYVWIRDAAFSLYALLRLGFTDEAGAFMGWLSDRLRSDGAGDDELGPLRVLYDIDGEVPVEEHELDHLRGHLDSRPVRVGNAAVGQLQLDIYGELIDSVYLYNKYGTGISYDAWTDLTRALTWLMDNWERDDAGMWEIRDDPQAHTTSRLMSWVAIERMMRIARQRGLPGDLAGWGEVRDRIFTRIMEHSWDPEVGAFMQSEGSDTLDAGVLLMPMVKFVAPDDPRFVSTLAEVERRLVSDSLVFRYDLDATSDGVDGDEGTFSLCSFWYVEALTRLGRIDEARLALEKMFTYANHLGLYAEQVGLAGNQQGNFPQAFTHLSLISAALNLDRSLG</sequence>
<keyword evidence="3" id="KW-0378">Hydrolase</keyword>
<dbReference type="GO" id="GO:0016787">
    <property type="term" value="F:hydrolase activity"/>
    <property type="evidence" value="ECO:0007669"/>
    <property type="project" value="UniProtKB-KW"/>
</dbReference>
<dbReference type="InterPro" id="IPR011613">
    <property type="entry name" value="GH15-like"/>
</dbReference>
<keyword evidence="4" id="KW-1185">Reference proteome</keyword>
<dbReference type="Pfam" id="PF19291">
    <property type="entry name" value="TREH_N"/>
    <property type="match status" value="1"/>
</dbReference>
<evidence type="ECO:0000259" key="1">
    <source>
        <dbReference type="Pfam" id="PF00723"/>
    </source>
</evidence>
<feature type="domain" description="Trehalase-like N-terminal" evidence="2">
    <location>
        <begin position="18"/>
        <end position="162"/>
    </location>
</feature>
<evidence type="ECO:0000313" key="4">
    <source>
        <dbReference type="Proteomes" id="UP001482520"/>
    </source>
</evidence>
<accession>A0ABV1P216</accession>
<dbReference type="Gene3D" id="1.50.10.10">
    <property type="match status" value="1"/>
</dbReference>
<protein>
    <submittedName>
        <fullName evidence="3">Glycoside hydrolase family 15 protein</fullName>
    </submittedName>
</protein>
<dbReference type="Proteomes" id="UP001482520">
    <property type="component" value="Unassembled WGS sequence"/>
</dbReference>
<reference evidence="3 4" key="1">
    <citation type="submission" date="2024-02" db="EMBL/GenBank/DDBJ databases">
        <title>Full genome sequence of Nocardioides kribbensis.</title>
        <authorList>
            <person name="Poletto B.L."/>
            <person name="Silva G."/>
            <person name="Galante D."/>
            <person name="Campos K.R."/>
            <person name="Santos M.B.N."/>
            <person name="Sacchi C.T."/>
        </authorList>
    </citation>
    <scope>NUCLEOTIDE SEQUENCE [LARGE SCALE GENOMIC DNA]</scope>
    <source>
        <strain evidence="3 4">O4R</strain>
    </source>
</reference>